<evidence type="ECO:0000256" key="2">
    <source>
        <dbReference type="ARBA" id="ARBA00010617"/>
    </source>
</evidence>
<dbReference type="AlphaFoldDB" id="A0A218XD19"/>
<dbReference type="CDD" id="cd11072">
    <property type="entry name" value="CYP71-like"/>
    <property type="match status" value="1"/>
</dbReference>
<dbReference type="PANTHER" id="PTHR47955:SF19">
    <property type="entry name" value="CYTOCHROME P450 71A9-LIKE ISOFORM X1"/>
    <property type="match status" value="1"/>
</dbReference>
<evidence type="ECO:0000256" key="7">
    <source>
        <dbReference type="ARBA" id="ARBA00023033"/>
    </source>
</evidence>
<dbReference type="Proteomes" id="UP000197138">
    <property type="component" value="Unassembled WGS sequence"/>
</dbReference>
<evidence type="ECO:0000256" key="3">
    <source>
        <dbReference type="ARBA" id="ARBA00022617"/>
    </source>
</evidence>
<evidence type="ECO:0000313" key="11">
    <source>
        <dbReference type="EMBL" id="OWM82834.1"/>
    </source>
</evidence>
<sequence length="512" mass="58537">MALLQWPQPDESRPMILLFPTILLVILLNYAFTECYRKRKLPPGPPKLPLVGNLHQLGNLPHLSLHSLAKKYGPIISLQLGWVPTVVISSARMTKEVMRTYDLVLSSRPRLFAAKYIFYDSTDIVFSPYGAYWRQIRKICILELLSAKRVQSFRPVREEEVARMVDRIQESSCSGSVNLTKILGLYANDVLCRVAFGRDFSGGGDYDSLGFQDMLQEYQELVGGFSIGDFFPSLEEFIHRFTGMTRRLQDTSRRFDELFDRILSEHSNRVFDGSRKDDHKDLVDVLLEIQKEGSLAETPLTMDNVKAIIMDMFAAGTDTSFIALDWAMTELILNRKAMDRATNEVRSIVGERKFVLDTDLPHMPYLKAVIKEVFRLHPPAPVLVPRESTEEIAVEGYRIPAKTRFFINAWSIGRDPEAWENPEEFKPERFLDCPIDYKGQDYELIPFGTGRRICPAVTFGAATVELALTQLLHSFDWELPSGVKPEDLDMTEVFGITMHRVEELILVAKPRF</sequence>
<organism evidence="11 12">
    <name type="scientific">Punica granatum</name>
    <name type="common">Pomegranate</name>
    <dbReference type="NCBI Taxonomy" id="22663"/>
    <lineage>
        <taxon>Eukaryota</taxon>
        <taxon>Viridiplantae</taxon>
        <taxon>Streptophyta</taxon>
        <taxon>Embryophyta</taxon>
        <taxon>Tracheophyta</taxon>
        <taxon>Spermatophyta</taxon>
        <taxon>Magnoliopsida</taxon>
        <taxon>eudicotyledons</taxon>
        <taxon>Gunneridae</taxon>
        <taxon>Pentapetalae</taxon>
        <taxon>rosids</taxon>
        <taxon>malvids</taxon>
        <taxon>Myrtales</taxon>
        <taxon>Lythraceae</taxon>
        <taxon>Punica</taxon>
    </lineage>
</organism>
<keyword evidence="6 8" id="KW-0408">Iron</keyword>
<reference evidence="11" key="2">
    <citation type="submission" date="2017-06" db="EMBL/GenBank/DDBJ databases">
        <title>The pomegranate genome and the genomics of punicalagin biosynthesis.</title>
        <authorList>
            <person name="Xu C."/>
        </authorList>
    </citation>
    <scope>NUCLEOTIDE SEQUENCE [LARGE SCALE GENOMIC DNA]</scope>
    <source>
        <tissue evidence="11">Fresh leaf</tissue>
    </source>
</reference>
<dbReference type="Proteomes" id="UP000515151">
    <property type="component" value="Chromosome 1"/>
</dbReference>
<evidence type="ECO:0000313" key="12">
    <source>
        <dbReference type="Proteomes" id="UP000197138"/>
    </source>
</evidence>
<dbReference type="InterPro" id="IPR017972">
    <property type="entry name" value="Cyt_P450_CS"/>
</dbReference>
<dbReference type="GeneID" id="116192083"/>
<dbReference type="GO" id="GO:0005506">
    <property type="term" value="F:iron ion binding"/>
    <property type="evidence" value="ECO:0007669"/>
    <property type="project" value="InterPro"/>
</dbReference>
<evidence type="ECO:0000256" key="9">
    <source>
        <dbReference type="RuleBase" id="RU000461"/>
    </source>
</evidence>
<name>A0A218XD19_PUNGR</name>
<dbReference type="Pfam" id="PF00067">
    <property type="entry name" value="p450"/>
    <property type="match status" value="1"/>
</dbReference>
<comment type="similarity">
    <text evidence="2 9">Belongs to the cytochrome P450 family.</text>
</comment>
<keyword evidence="10" id="KW-1133">Transmembrane helix</keyword>
<evidence type="ECO:0000256" key="1">
    <source>
        <dbReference type="ARBA" id="ARBA00001971"/>
    </source>
</evidence>
<dbReference type="PANTHER" id="PTHR47955">
    <property type="entry name" value="CYTOCHROME P450 FAMILY 71 PROTEIN"/>
    <property type="match status" value="1"/>
</dbReference>
<dbReference type="InterPro" id="IPR002401">
    <property type="entry name" value="Cyt_P450_E_grp-I"/>
</dbReference>
<evidence type="ECO:0000313" key="14">
    <source>
        <dbReference type="RefSeq" id="XP_031376369.1"/>
    </source>
</evidence>
<dbReference type="SUPFAM" id="SSF48264">
    <property type="entry name" value="Cytochrome P450"/>
    <property type="match status" value="1"/>
</dbReference>
<keyword evidence="5 9" id="KW-0560">Oxidoreductase</keyword>
<dbReference type="PRINTS" id="PR00463">
    <property type="entry name" value="EP450I"/>
</dbReference>
<comment type="cofactor">
    <cofactor evidence="1 8">
        <name>heme</name>
        <dbReference type="ChEBI" id="CHEBI:30413"/>
    </cofactor>
</comment>
<proteinExistence type="inferred from homology"/>
<dbReference type="PROSITE" id="PS00086">
    <property type="entry name" value="CYTOCHROME_P450"/>
    <property type="match status" value="1"/>
</dbReference>
<keyword evidence="3 8" id="KW-0349">Heme</keyword>
<evidence type="ECO:0000256" key="10">
    <source>
        <dbReference type="SAM" id="Phobius"/>
    </source>
</evidence>
<dbReference type="GO" id="GO:0020037">
    <property type="term" value="F:heme binding"/>
    <property type="evidence" value="ECO:0007669"/>
    <property type="project" value="InterPro"/>
</dbReference>
<feature type="transmembrane region" description="Helical" evidence="10">
    <location>
        <begin position="15"/>
        <end position="32"/>
    </location>
</feature>
<evidence type="ECO:0000256" key="5">
    <source>
        <dbReference type="ARBA" id="ARBA00023002"/>
    </source>
</evidence>
<keyword evidence="13" id="KW-1185">Reference proteome</keyword>
<dbReference type="OrthoDB" id="2789670at2759"/>
<dbReference type="Gene3D" id="1.10.630.10">
    <property type="entry name" value="Cytochrome P450"/>
    <property type="match status" value="1"/>
</dbReference>
<dbReference type="EMBL" id="MTKT01001946">
    <property type="protein sequence ID" value="OWM82834.1"/>
    <property type="molecule type" value="Genomic_DNA"/>
</dbReference>
<dbReference type="GO" id="GO:0016705">
    <property type="term" value="F:oxidoreductase activity, acting on paired donors, with incorporation or reduction of molecular oxygen"/>
    <property type="evidence" value="ECO:0007669"/>
    <property type="project" value="InterPro"/>
</dbReference>
<evidence type="ECO:0000313" key="13">
    <source>
        <dbReference type="Proteomes" id="UP000515151"/>
    </source>
</evidence>
<dbReference type="FunFam" id="1.10.630.10:FF:000043">
    <property type="entry name" value="Cytochrome P450 99A2"/>
    <property type="match status" value="1"/>
</dbReference>
<keyword evidence="4 8" id="KW-0479">Metal-binding</keyword>
<keyword evidence="10" id="KW-0472">Membrane</keyword>
<dbReference type="PRINTS" id="PR00385">
    <property type="entry name" value="P450"/>
</dbReference>
<dbReference type="GO" id="GO:0004497">
    <property type="term" value="F:monooxygenase activity"/>
    <property type="evidence" value="ECO:0007669"/>
    <property type="project" value="UniProtKB-KW"/>
</dbReference>
<feature type="binding site" description="axial binding residue" evidence="8">
    <location>
        <position position="454"/>
    </location>
    <ligand>
        <name>heme</name>
        <dbReference type="ChEBI" id="CHEBI:30413"/>
    </ligand>
    <ligandPart>
        <name>Fe</name>
        <dbReference type="ChEBI" id="CHEBI:18248"/>
    </ligandPart>
</feature>
<dbReference type="InterPro" id="IPR036396">
    <property type="entry name" value="Cyt_P450_sf"/>
</dbReference>
<evidence type="ECO:0000256" key="4">
    <source>
        <dbReference type="ARBA" id="ARBA00022723"/>
    </source>
</evidence>
<reference evidence="12" key="1">
    <citation type="journal article" date="2017" name="Plant J.">
        <title>The pomegranate (Punica granatum L.) genome and the genomics of punicalagin biosynthesis.</title>
        <authorList>
            <person name="Qin G."/>
            <person name="Xu C."/>
            <person name="Ming R."/>
            <person name="Tang H."/>
            <person name="Guyot R."/>
            <person name="Kramer E.M."/>
            <person name="Hu Y."/>
            <person name="Yi X."/>
            <person name="Qi Y."/>
            <person name="Xu X."/>
            <person name="Gao Z."/>
            <person name="Pan H."/>
            <person name="Jian J."/>
            <person name="Tian Y."/>
            <person name="Yue Z."/>
            <person name="Xu Y."/>
        </authorList>
    </citation>
    <scope>NUCLEOTIDE SEQUENCE [LARGE SCALE GENOMIC DNA]</scope>
    <source>
        <strain evidence="12">cv. Dabenzi</strain>
    </source>
</reference>
<gene>
    <name evidence="14" type="primary">LOC116192083</name>
    <name evidence="11" type="ORF">CDL15_Pgr029195</name>
</gene>
<keyword evidence="10" id="KW-0812">Transmembrane</keyword>
<evidence type="ECO:0000256" key="8">
    <source>
        <dbReference type="PIRSR" id="PIRSR602401-1"/>
    </source>
</evidence>
<dbReference type="InterPro" id="IPR001128">
    <property type="entry name" value="Cyt_P450"/>
</dbReference>
<reference evidence="13" key="3">
    <citation type="journal article" date="2020" name="Plant Biotechnol. J.">
        <title>The pomegranate (Punica granatum L.) draft genome dissects genetic divergence between soft- and hard-seeded cultivars.</title>
        <authorList>
            <person name="Luo X."/>
            <person name="Li H."/>
            <person name="Wu Z."/>
            <person name="Yao W."/>
            <person name="Zhao P."/>
            <person name="Cao D."/>
            <person name="Yu H."/>
            <person name="Li K."/>
            <person name="Poudel K."/>
            <person name="Zhao D."/>
            <person name="Zhang F."/>
            <person name="Xia X."/>
            <person name="Chen L."/>
            <person name="Wang Q."/>
            <person name="Jing D."/>
            <person name="Cao S."/>
        </authorList>
    </citation>
    <scope>NUCLEOTIDE SEQUENCE [LARGE SCALE GENOMIC DNA]</scope>
</reference>
<protein>
    <submittedName>
        <fullName evidence="14">Cytochrome P450 71A1-like</fullName>
    </submittedName>
</protein>
<evidence type="ECO:0000256" key="6">
    <source>
        <dbReference type="ARBA" id="ARBA00023004"/>
    </source>
</evidence>
<keyword evidence="7 9" id="KW-0503">Monooxygenase</keyword>
<accession>A0A218XD19</accession>
<reference evidence="14" key="4">
    <citation type="submission" date="2025-04" db="UniProtKB">
        <authorList>
            <consortium name="RefSeq"/>
        </authorList>
    </citation>
    <scope>IDENTIFICATION</scope>
    <source>
        <tissue evidence="14">Leaf</tissue>
    </source>
</reference>
<dbReference type="RefSeq" id="XP_031376369.1">
    <property type="nucleotide sequence ID" value="XM_031520509.1"/>
</dbReference>